<evidence type="ECO:0000256" key="2">
    <source>
        <dbReference type="ARBA" id="ARBA00023242"/>
    </source>
</evidence>
<comment type="subcellular location">
    <subcellularLocation>
        <location evidence="1">Nucleus</location>
    </subcellularLocation>
</comment>
<dbReference type="InterPro" id="IPR017930">
    <property type="entry name" value="Myb_dom"/>
</dbReference>
<accession>A0AAD3Y720</accession>
<evidence type="ECO:0000256" key="1">
    <source>
        <dbReference type="ARBA" id="ARBA00004123"/>
    </source>
</evidence>
<dbReference type="SUPFAM" id="SSF46689">
    <property type="entry name" value="Homeodomain-like"/>
    <property type="match status" value="1"/>
</dbReference>
<evidence type="ECO:0000259" key="3">
    <source>
        <dbReference type="PROSITE" id="PS50090"/>
    </source>
</evidence>
<dbReference type="PROSITE" id="PS50090">
    <property type="entry name" value="MYB_LIKE"/>
    <property type="match status" value="1"/>
</dbReference>
<evidence type="ECO:0000259" key="4">
    <source>
        <dbReference type="PROSITE" id="PS51294"/>
    </source>
</evidence>
<organism evidence="5 6">
    <name type="scientific">Nepenthes gracilis</name>
    <name type="common">Slender pitcher plant</name>
    <dbReference type="NCBI Taxonomy" id="150966"/>
    <lineage>
        <taxon>Eukaryota</taxon>
        <taxon>Viridiplantae</taxon>
        <taxon>Streptophyta</taxon>
        <taxon>Embryophyta</taxon>
        <taxon>Tracheophyta</taxon>
        <taxon>Spermatophyta</taxon>
        <taxon>Magnoliopsida</taxon>
        <taxon>eudicotyledons</taxon>
        <taxon>Gunneridae</taxon>
        <taxon>Pentapetalae</taxon>
        <taxon>Caryophyllales</taxon>
        <taxon>Nepenthaceae</taxon>
        <taxon>Nepenthes</taxon>
    </lineage>
</organism>
<feature type="domain" description="HTH myb-type" evidence="4">
    <location>
        <begin position="13"/>
        <end position="44"/>
    </location>
</feature>
<evidence type="ECO:0000313" key="6">
    <source>
        <dbReference type="Proteomes" id="UP001279734"/>
    </source>
</evidence>
<dbReference type="EMBL" id="BSYO01000037">
    <property type="protein sequence ID" value="GMH29820.1"/>
    <property type="molecule type" value="Genomic_DNA"/>
</dbReference>
<evidence type="ECO:0000313" key="5">
    <source>
        <dbReference type="EMBL" id="GMH29820.1"/>
    </source>
</evidence>
<protein>
    <submittedName>
        <fullName evidence="5">Uncharacterized protein</fullName>
    </submittedName>
</protein>
<dbReference type="PROSITE" id="PS51294">
    <property type="entry name" value="HTH_MYB"/>
    <property type="match status" value="1"/>
</dbReference>
<sequence>MQSKAAARGQLGVRKGSWTAEEDLLLRQCIEKYGQGNWHQIPQLSAFSPVLSLPFHPVTPASADSSS</sequence>
<feature type="domain" description="Myb-like" evidence="3">
    <location>
        <begin position="10"/>
        <end position="43"/>
    </location>
</feature>
<dbReference type="Gene3D" id="1.10.10.60">
    <property type="entry name" value="Homeodomain-like"/>
    <property type="match status" value="1"/>
</dbReference>
<comment type="caution">
    <text evidence="5">The sequence shown here is derived from an EMBL/GenBank/DDBJ whole genome shotgun (WGS) entry which is preliminary data.</text>
</comment>
<name>A0AAD3Y720_NEPGR</name>
<dbReference type="CDD" id="cd00167">
    <property type="entry name" value="SANT"/>
    <property type="match status" value="1"/>
</dbReference>
<dbReference type="InterPro" id="IPR001005">
    <property type="entry name" value="SANT/Myb"/>
</dbReference>
<dbReference type="InterPro" id="IPR009057">
    <property type="entry name" value="Homeodomain-like_sf"/>
</dbReference>
<dbReference type="Pfam" id="PF00249">
    <property type="entry name" value="Myb_DNA-binding"/>
    <property type="match status" value="1"/>
</dbReference>
<dbReference type="GO" id="GO:0005634">
    <property type="term" value="C:nucleus"/>
    <property type="evidence" value="ECO:0007669"/>
    <property type="project" value="UniProtKB-SubCell"/>
</dbReference>
<dbReference type="AlphaFoldDB" id="A0AAD3Y720"/>
<reference evidence="5" key="1">
    <citation type="submission" date="2023-05" db="EMBL/GenBank/DDBJ databases">
        <title>Nepenthes gracilis genome sequencing.</title>
        <authorList>
            <person name="Fukushima K."/>
        </authorList>
    </citation>
    <scope>NUCLEOTIDE SEQUENCE</scope>
    <source>
        <strain evidence="5">SING2019-196</strain>
    </source>
</reference>
<keyword evidence="6" id="KW-1185">Reference proteome</keyword>
<proteinExistence type="predicted"/>
<keyword evidence="2" id="KW-0539">Nucleus</keyword>
<dbReference type="Proteomes" id="UP001279734">
    <property type="component" value="Unassembled WGS sequence"/>
</dbReference>
<gene>
    <name evidence="5" type="ORF">Nepgr_031663</name>
</gene>